<evidence type="ECO:0000256" key="7">
    <source>
        <dbReference type="ARBA" id="ARBA00022723"/>
    </source>
</evidence>
<dbReference type="Pfam" id="PF02887">
    <property type="entry name" value="PK_C"/>
    <property type="match status" value="1"/>
</dbReference>
<comment type="catalytic activity">
    <reaction evidence="14 15">
        <text>pyruvate + ATP = phosphoenolpyruvate + ADP + H(+)</text>
        <dbReference type="Rhea" id="RHEA:18157"/>
        <dbReference type="ChEBI" id="CHEBI:15361"/>
        <dbReference type="ChEBI" id="CHEBI:15378"/>
        <dbReference type="ChEBI" id="CHEBI:30616"/>
        <dbReference type="ChEBI" id="CHEBI:58702"/>
        <dbReference type="ChEBI" id="CHEBI:456216"/>
        <dbReference type="EC" id="2.7.1.40"/>
    </reaction>
</comment>
<feature type="domain" description="Pyruvate kinase C-terminal" evidence="17">
    <location>
        <begin position="385"/>
        <end position="513"/>
    </location>
</feature>
<dbReference type="InterPro" id="IPR015795">
    <property type="entry name" value="Pyrv_Knase_C"/>
</dbReference>
<keyword evidence="12 15" id="KW-0324">Glycolysis</keyword>
<dbReference type="AlphaFoldDB" id="A0A1R0GZ85"/>
<dbReference type="PROSITE" id="PS00110">
    <property type="entry name" value="PYRUVATE_KINASE"/>
    <property type="match status" value="1"/>
</dbReference>
<dbReference type="EC" id="2.7.1.40" evidence="5 15"/>
<dbReference type="InterPro" id="IPR011037">
    <property type="entry name" value="Pyrv_Knase-like_insert_dom_sf"/>
</dbReference>
<evidence type="ECO:0000256" key="4">
    <source>
        <dbReference type="ARBA" id="ARBA00008663"/>
    </source>
</evidence>
<dbReference type="GO" id="GO:0016301">
    <property type="term" value="F:kinase activity"/>
    <property type="evidence" value="ECO:0007669"/>
    <property type="project" value="UniProtKB-KW"/>
</dbReference>
<dbReference type="Proteomes" id="UP000187455">
    <property type="component" value="Unassembled WGS sequence"/>
</dbReference>
<proteinExistence type="inferred from homology"/>
<keyword evidence="6 15" id="KW-0808">Transferase</keyword>
<evidence type="ECO:0000313" key="18">
    <source>
        <dbReference type="EMBL" id="OLY82224.1"/>
    </source>
</evidence>
<dbReference type="GO" id="GO:0030955">
    <property type="term" value="F:potassium ion binding"/>
    <property type="evidence" value="ECO:0007669"/>
    <property type="project" value="InterPro"/>
</dbReference>
<evidence type="ECO:0000256" key="13">
    <source>
        <dbReference type="ARBA" id="ARBA00023317"/>
    </source>
</evidence>
<evidence type="ECO:0000256" key="9">
    <source>
        <dbReference type="ARBA" id="ARBA00022777"/>
    </source>
</evidence>
<organism evidence="18 19">
    <name type="scientific">Smittium mucronatum</name>
    <dbReference type="NCBI Taxonomy" id="133383"/>
    <lineage>
        <taxon>Eukaryota</taxon>
        <taxon>Fungi</taxon>
        <taxon>Fungi incertae sedis</taxon>
        <taxon>Zoopagomycota</taxon>
        <taxon>Kickxellomycotina</taxon>
        <taxon>Harpellomycetes</taxon>
        <taxon>Harpellales</taxon>
        <taxon>Legeriomycetaceae</taxon>
        <taxon>Smittium</taxon>
    </lineage>
</organism>
<keyword evidence="13 18" id="KW-0670">Pyruvate</keyword>
<dbReference type="EMBL" id="LSSL01001755">
    <property type="protein sequence ID" value="OLY82224.1"/>
    <property type="molecule type" value="Genomic_DNA"/>
</dbReference>
<keyword evidence="11 15" id="KW-0460">Magnesium</keyword>
<gene>
    <name evidence="18" type="ORF">AYI68_g3658</name>
</gene>
<dbReference type="InterPro" id="IPR036918">
    <property type="entry name" value="Pyrv_Knase_C_sf"/>
</dbReference>
<dbReference type="Gene3D" id="3.40.1380.20">
    <property type="entry name" value="Pyruvate kinase, C-terminal domain"/>
    <property type="match status" value="1"/>
</dbReference>
<dbReference type="NCBIfam" id="NF004491">
    <property type="entry name" value="PRK05826.1"/>
    <property type="match status" value="1"/>
</dbReference>
<reference evidence="18 19" key="1">
    <citation type="journal article" date="2016" name="Mol. Biol. Evol.">
        <title>Genome-Wide Survey of Gut Fungi (Harpellales) Reveals the First Horizontally Transferred Ubiquitin Gene from a Mosquito Host.</title>
        <authorList>
            <person name="Wang Y."/>
            <person name="White M.M."/>
            <person name="Kvist S."/>
            <person name="Moncalvo J.M."/>
        </authorList>
    </citation>
    <scope>NUCLEOTIDE SEQUENCE [LARGE SCALE GENOMIC DNA]</scope>
    <source>
        <strain evidence="18 19">ALG-7-W6</strain>
    </source>
</reference>
<dbReference type="GO" id="GO:0004743">
    <property type="term" value="F:pyruvate kinase activity"/>
    <property type="evidence" value="ECO:0007669"/>
    <property type="project" value="UniProtKB-EC"/>
</dbReference>
<evidence type="ECO:0000256" key="6">
    <source>
        <dbReference type="ARBA" id="ARBA00022679"/>
    </source>
</evidence>
<evidence type="ECO:0000256" key="15">
    <source>
        <dbReference type="RuleBase" id="RU000504"/>
    </source>
</evidence>
<keyword evidence="7" id="KW-0479">Metal-binding</keyword>
<dbReference type="UniPathway" id="UPA00109">
    <property type="reaction ID" value="UER00188"/>
</dbReference>
<keyword evidence="9 15" id="KW-0418">Kinase</keyword>
<evidence type="ECO:0000256" key="11">
    <source>
        <dbReference type="ARBA" id="ARBA00022842"/>
    </source>
</evidence>
<dbReference type="NCBIfam" id="TIGR01064">
    <property type="entry name" value="pyruv_kin"/>
    <property type="match status" value="1"/>
</dbReference>
<comment type="caution">
    <text evidence="18">The sequence shown here is derived from an EMBL/GenBank/DDBJ whole genome shotgun (WGS) entry which is preliminary data.</text>
</comment>
<evidence type="ECO:0000256" key="10">
    <source>
        <dbReference type="ARBA" id="ARBA00022840"/>
    </source>
</evidence>
<evidence type="ECO:0000256" key="1">
    <source>
        <dbReference type="ARBA" id="ARBA00001946"/>
    </source>
</evidence>
<feature type="domain" description="Pyruvate kinase barrel" evidence="16">
    <location>
        <begin position="25"/>
        <end position="350"/>
    </location>
</feature>
<evidence type="ECO:0000256" key="12">
    <source>
        <dbReference type="ARBA" id="ARBA00023152"/>
    </source>
</evidence>
<dbReference type="SUPFAM" id="SSF52935">
    <property type="entry name" value="PK C-terminal domain-like"/>
    <property type="match status" value="1"/>
</dbReference>
<accession>A0A1R0GZ85</accession>
<evidence type="ECO:0000259" key="16">
    <source>
        <dbReference type="Pfam" id="PF00224"/>
    </source>
</evidence>
<dbReference type="InterPro" id="IPR015813">
    <property type="entry name" value="Pyrv/PenolPyrv_kinase-like_dom"/>
</dbReference>
<evidence type="ECO:0000256" key="5">
    <source>
        <dbReference type="ARBA" id="ARBA00012142"/>
    </source>
</evidence>
<dbReference type="InterPro" id="IPR015793">
    <property type="entry name" value="Pyrv_Knase_brl"/>
</dbReference>
<sequence length="515" mass="56497">MSGQRINTRLEWNSQLSTDINPNQIRKSSIICTIGPATQSVDMLVKLLEAGMNIMRMNFSHGTHEYHTITIENLRAAAKLANIPTVGIALDTKGPEIRTGNMKNGDVPFNAGHEMIFTLDEKFKDEGDLNQIFIDYRNLSKVLSPGKIIYIDDGIMEFKVLECHDDHVKVVAVNSGTLASHKGVNLPGSNVDLPALSEKDISDLKFGIKMGVDMIFASFIRTANDVLEIRKVLGEEGKGIKIVSKIESTQGVENFDDILKVTDSVMIARGDLGIEIPPAKVFLAQKSMIAKCNVAGVPVIVATQMLESMTYNPRPTRAEISDVANAIIDGADCVMLSGETAKGKYPLEAVKMMSETAILAEMSINHLNLYRDLRTAVHSSLNTTEATCASAVDVSFDQKAKLIICLTTSGESARLLSKYRPDAPILVLTRQPRIARNAHLNRGCFPIHYVSPKPDLNSDIPVERDQWQVDVENRIQFAIDHAISRGLCQKGDKVVSIQGWRGGVGNTNTMRILTA</sequence>
<dbReference type="OrthoDB" id="108365at2759"/>
<evidence type="ECO:0000256" key="2">
    <source>
        <dbReference type="ARBA" id="ARBA00001958"/>
    </source>
</evidence>
<dbReference type="PANTHER" id="PTHR11817">
    <property type="entry name" value="PYRUVATE KINASE"/>
    <property type="match status" value="1"/>
</dbReference>
<dbReference type="Gene3D" id="2.40.33.10">
    <property type="entry name" value="PK beta-barrel domain-like"/>
    <property type="match status" value="1"/>
</dbReference>
<keyword evidence="19" id="KW-1185">Reference proteome</keyword>
<evidence type="ECO:0000256" key="8">
    <source>
        <dbReference type="ARBA" id="ARBA00022741"/>
    </source>
</evidence>
<dbReference type="GO" id="GO:0005524">
    <property type="term" value="F:ATP binding"/>
    <property type="evidence" value="ECO:0007669"/>
    <property type="project" value="UniProtKB-KW"/>
</dbReference>
<comment type="pathway">
    <text evidence="3 15">Carbohydrate degradation; glycolysis; pyruvate from D-glyceraldehyde 3-phosphate: step 5/5.</text>
</comment>
<comment type="cofactor">
    <cofactor evidence="1">
        <name>Mg(2+)</name>
        <dbReference type="ChEBI" id="CHEBI:18420"/>
    </cofactor>
</comment>
<evidence type="ECO:0000259" key="17">
    <source>
        <dbReference type="Pfam" id="PF02887"/>
    </source>
</evidence>
<protein>
    <recommendedName>
        <fullName evidence="5 15">Pyruvate kinase</fullName>
        <ecNumber evidence="5 15">2.7.1.40</ecNumber>
    </recommendedName>
</protein>
<dbReference type="FunFam" id="2.40.33.10:FF:000001">
    <property type="entry name" value="Pyruvate kinase"/>
    <property type="match status" value="1"/>
</dbReference>
<keyword evidence="8" id="KW-0547">Nucleotide-binding</keyword>
<comment type="similarity">
    <text evidence="4 15">Belongs to the pyruvate kinase family.</text>
</comment>
<evidence type="ECO:0000313" key="19">
    <source>
        <dbReference type="Proteomes" id="UP000187455"/>
    </source>
</evidence>
<dbReference type="InterPro" id="IPR018209">
    <property type="entry name" value="Pyrv_Knase_AS"/>
</dbReference>
<evidence type="ECO:0000256" key="3">
    <source>
        <dbReference type="ARBA" id="ARBA00004997"/>
    </source>
</evidence>
<dbReference type="SUPFAM" id="SSF51621">
    <property type="entry name" value="Phosphoenolpyruvate/pyruvate domain"/>
    <property type="match status" value="1"/>
</dbReference>
<evidence type="ECO:0000256" key="14">
    <source>
        <dbReference type="ARBA" id="ARBA00048152"/>
    </source>
</evidence>
<dbReference type="Gene3D" id="3.20.20.60">
    <property type="entry name" value="Phosphoenolpyruvate-binding domains"/>
    <property type="match status" value="1"/>
</dbReference>
<dbReference type="SUPFAM" id="SSF50800">
    <property type="entry name" value="PK beta-barrel domain-like"/>
    <property type="match status" value="1"/>
</dbReference>
<name>A0A1R0GZ85_9FUNG</name>
<dbReference type="CDD" id="cd00288">
    <property type="entry name" value="Pyruvate_Kinase"/>
    <property type="match status" value="1"/>
</dbReference>
<dbReference type="GO" id="GO:0000287">
    <property type="term" value="F:magnesium ion binding"/>
    <property type="evidence" value="ECO:0007669"/>
    <property type="project" value="InterPro"/>
</dbReference>
<dbReference type="InterPro" id="IPR015806">
    <property type="entry name" value="Pyrv_Knase_insert_dom_sf"/>
</dbReference>
<keyword evidence="10" id="KW-0067">ATP-binding</keyword>
<dbReference type="InterPro" id="IPR001697">
    <property type="entry name" value="Pyr_Knase"/>
</dbReference>
<dbReference type="InterPro" id="IPR040442">
    <property type="entry name" value="Pyrv_kinase-like_dom_sf"/>
</dbReference>
<dbReference type="Pfam" id="PF00224">
    <property type="entry name" value="PK"/>
    <property type="match status" value="1"/>
</dbReference>
<dbReference type="FunFam" id="3.20.20.60:FF:000025">
    <property type="entry name" value="Pyruvate kinase"/>
    <property type="match status" value="1"/>
</dbReference>
<dbReference type="PRINTS" id="PR01050">
    <property type="entry name" value="PYRUVTKNASE"/>
</dbReference>
<dbReference type="STRING" id="133383.A0A1R0GZ85"/>
<comment type="cofactor">
    <cofactor evidence="2">
        <name>K(+)</name>
        <dbReference type="ChEBI" id="CHEBI:29103"/>
    </cofactor>
</comment>
<dbReference type="NCBIfam" id="NF004978">
    <property type="entry name" value="PRK06354.1"/>
    <property type="match status" value="1"/>
</dbReference>